<proteinExistence type="predicted"/>
<protein>
    <recommendedName>
        <fullName evidence="4">HTH luxR-type domain-containing protein</fullName>
    </recommendedName>
</protein>
<dbReference type="Gene3D" id="1.10.10.10">
    <property type="entry name" value="Winged helix-like DNA-binding domain superfamily/Winged helix DNA-binding domain"/>
    <property type="match status" value="1"/>
</dbReference>
<accession>A0A1B1AH73</accession>
<dbReference type="InParanoid" id="A0A1B1AH73"/>
<organism evidence="5 6">
    <name type="scientific">Candidatus Viadribacter manganicus</name>
    <dbReference type="NCBI Taxonomy" id="1759059"/>
    <lineage>
        <taxon>Bacteria</taxon>
        <taxon>Pseudomonadati</taxon>
        <taxon>Pseudomonadota</taxon>
        <taxon>Alphaproteobacteria</taxon>
        <taxon>Hyphomonadales</taxon>
        <taxon>Hyphomonadaceae</taxon>
        <taxon>Candidatus Viadribacter</taxon>
    </lineage>
</organism>
<dbReference type="CDD" id="cd06170">
    <property type="entry name" value="LuxR_C_like"/>
    <property type="match status" value="1"/>
</dbReference>
<dbReference type="SMART" id="SM00421">
    <property type="entry name" value="HTH_LUXR"/>
    <property type="match status" value="1"/>
</dbReference>
<feature type="domain" description="HTH luxR-type" evidence="4">
    <location>
        <begin position="171"/>
        <end position="236"/>
    </location>
</feature>
<reference evidence="5 6" key="1">
    <citation type="submission" date="2015-11" db="EMBL/GenBank/DDBJ databases">
        <title>Whole-Genome Sequence of Candidatus Oderbacter manganicum from the National Park Lower Oder Valley, Germany.</title>
        <authorList>
            <person name="Braun B."/>
            <person name="Liere K."/>
            <person name="Szewzyk U."/>
        </authorList>
    </citation>
    <scope>NUCLEOTIDE SEQUENCE [LARGE SCALE GENOMIC DNA]</scope>
    <source>
        <strain evidence="5 6">OTSz_A_272</strain>
    </source>
</reference>
<dbReference type="Pfam" id="PF03472">
    <property type="entry name" value="Autoind_bind"/>
    <property type="match status" value="1"/>
</dbReference>
<evidence type="ECO:0000256" key="3">
    <source>
        <dbReference type="ARBA" id="ARBA00023163"/>
    </source>
</evidence>
<dbReference type="OrthoDB" id="3170288at2"/>
<dbReference type="InterPro" id="IPR005143">
    <property type="entry name" value="TF_LuxR_autoind-bd_dom"/>
</dbReference>
<dbReference type="AlphaFoldDB" id="A0A1B1AH73"/>
<evidence type="ECO:0000259" key="4">
    <source>
        <dbReference type="PROSITE" id="PS50043"/>
    </source>
</evidence>
<dbReference type="SUPFAM" id="SSF46894">
    <property type="entry name" value="C-terminal effector domain of the bipartite response regulators"/>
    <property type="match status" value="1"/>
</dbReference>
<dbReference type="STRING" id="1759059.ATE48_08255"/>
<dbReference type="GO" id="GO:0006355">
    <property type="term" value="P:regulation of DNA-templated transcription"/>
    <property type="evidence" value="ECO:0007669"/>
    <property type="project" value="InterPro"/>
</dbReference>
<dbReference type="InterPro" id="IPR036388">
    <property type="entry name" value="WH-like_DNA-bd_sf"/>
</dbReference>
<keyword evidence="2" id="KW-0238">DNA-binding</keyword>
<keyword evidence="3" id="KW-0804">Transcription</keyword>
<evidence type="ECO:0000256" key="2">
    <source>
        <dbReference type="ARBA" id="ARBA00023125"/>
    </source>
</evidence>
<dbReference type="Gene3D" id="3.30.450.80">
    <property type="entry name" value="Transcription factor LuxR-like, autoinducer-binding domain"/>
    <property type="match status" value="1"/>
</dbReference>
<gene>
    <name evidence="5" type="ORF">ATE48_08255</name>
</gene>
<dbReference type="InterPro" id="IPR016032">
    <property type="entry name" value="Sig_transdc_resp-reg_C-effctor"/>
</dbReference>
<dbReference type="GO" id="GO:0003677">
    <property type="term" value="F:DNA binding"/>
    <property type="evidence" value="ECO:0007669"/>
    <property type="project" value="UniProtKB-KW"/>
</dbReference>
<keyword evidence="1" id="KW-0805">Transcription regulation</keyword>
<sequence length="246" mass="26835">MPKSKVALDFLEFCERQTDAALIEKRFVSTLEGLGYRYIACASHVDPLRPRPGGVSIVNYPTPWLEQYSSGNFALIDPVLLAARVMPAPFNWADALGHMRLNRQQKRVLAEGASFGLSAGLTIPLRSPDIVPASCSLVAGPDGVDPLYLAETLMIVVFGHGAMHRCLNPNAIREPVVLARRERECLALVGRGKSDWVIGEVLGLSARTAHNAIERAKRRYGVSGRVQAVMRAVFDGQIMVDDLSDG</sequence>
<dbReference type="RefSeq" id="WP_066770019.1">
    <property type="nucleotide sequence ID" value="NZ_CP013244.1"/>
</dbReference>
<dbReference type="InterPro" id="IPR000792">
    <property type="entry name" value="Tscrpt_reg_LuxR_C"/>
</dbReference>
<dbReference type="InterPro" id="IPR036693">
    <property type="entry name" value="TF_LuxR_autoind-bd_dom_sf"/>
</dbReference>
<evidence type="ECO:0000313" key="6">
    <source>
        <dbReference type="Proteomes" id="UP000092498"/>
    </source>
</evidence>
<dbReference type="SUPFAM" id="SSF75516">
    <property type="entry name" value="Pheromone-binding domain of LuxR-like quorum-sensing transcription factors"/>
    <property type="match status" value="1"/>
</dbReference>
<dbReference type="Pfam" id="PF00196">
    <property type="entry name" value="GerE"/>
    <property type="match status" value="1"/>
</dbReference>
<dbReference type="Proteomes" id="UP000092498">
    <property type="component" value="Chromosome"/>
</dbReference>
<name>A0A1B1AH73_9PROT</name>
<keyword evidence="6" id="KW-1185">Reference proteome</keyword>
<dbReference type="PROSITE" id="PS50043">
    <property type="entry name" value="HTH_LUXR_2"/>
    <property type="match status" value="1"/>
</dbReference>
<dbReference type="EMBL" id="CP013244">
    <property type="protein sequence ID" value="ANP45913.1"/>
    <property type="molecule type" value="Genomic_DNA"/>
</dbReference>
<dbReference type="FunCoup" id="A0A1B1AH73">
    <property type="interactions" value="135"/>
</dbReference>
<dbReference type="KEGG" id="cbot:ATE48_08255"/>
<evidence type="ECO:0000313" key="5">
    <source>
        <dbReference type="EMBL" id="ANP45913.1"/>
    </source>
</evidence>
<evidence type="ECO:0000256" key="1">
    <source>
        <dbReference type="ARBA" id="ARBA00023015"/>
    </source>
</evidence>